<evidence type="ECO:0000313" key="3">
    <source>
        <dbReference type="Proteomes" id="UP001596406"/>
    </source>
</evidence>
<dbReference type="EMBL" id="JBHSXM010000001">
    <property type="protein sequence ID" value="MFC6837753.1"/>
    <property type="molecule type" value="Genomic_DNA"/>
</dbReference>
<dbReference type="AlphaFoldDB" id="A0ABD5UFW0"/>
<accession>A0ABD5UFW0</accession>
<evidence type="ECO:0000256" key="1">
    <source>
        <dbReference type="ARBA" id="ARBA00022801"/>
    </source>
</evidence>
<dbReference type="PANTHER" id="PTHR22946:SF12">
    <property type="entry name" value="CONIDIAL PIGMENT BIOSYNTHESIS PROTEIN AYG1 (AFU_ORTHOLOGUE AFUA_2G17550)"/>
    <property type="match status" value="1"/>
</dbReference>
<dbReference type="Gene3D" id="1.20.1440.110">
    <property type="entry name" value="acylaminoacyl peptidase"/>
    <property type="match status" value="1"/>
</dbReference>
<reference evidence="2 3" key="1">
    <citation type="journal article" date="2019" name="Int. J. Syst. Evol. Microbiol.">
        <title>The Global Catalogue of Microorganisms (GCM) 10K type strain sequencing project: providing services to taxonomists for standard genome sequencing and annotation.</title>
        <authorList>
            <consortium name="The Broad Institute Genomics Platform"/>
            <consortium name="The Broad Institute Genome Sequencing Center for Infectious Disease"/>
            <person name="Wu L."/>
            <person name="Ma J."/>
        </authorList>
    </citation>
    <scope>NUCLEOTIDE SEQUENCE [LARGE SCALE GENOMIC DNA]</scope>
    <source>
        <strain evidence="2 3">PSRA2</strain>
    </source>
</reference>
<dbReference type="Pfam" id="PF06500">
    <property type="entry name" value="FrsA-like"/>
    <property type="match status" value="1"/>
</dbReference>
<dbReference type="Gene3D" id="3.40.50.1820">
    <property type="entry name" value="alpha/beta hydrolase"/>
    <property type="match status" value="1"/>
</dbReference>
<dbReference type="SUPFAM" id="SSF53474">
    <property type="entry name" value="alpha/beta-Hydrolases"/>
    <property type="match status" value="1"/>
</dbReference>
<comment type="caution">
    <text evidence="2">The sequence shown here is derived from an EMBL/GenBank/DDBJ whole genome shotgun (WGS) entry which is preliminary data.</text>
</comment>
<dbReference type="Proteomes" id="UP001596406">
    <property type="component" value="Unassembled WGS sequence"/>
</dbReference>
<organism evidence="2 3">
    <name type="scientific">Halomarina ordinaria</name>
    <dbReference type="NCBI Taxonomy" id="3033939"/>
    <lineage>
        <taxon>Archaea</taxon>
        <taxon>Methanobacteriati</taxon>
        <taxon>Methanobacteriota</taxon>
        <taxon>Stenosarchaea group</taxon>
        <taxon>Halobacteria</taxon>
        <taxon>Halobacteriales</taxon>
        <taxon>Natronomonadaceae</taxon>
        <taxon>Halomarina</taxon>
    </lineage>
</organism>
<protein>
    <submittedName>
        <fullName evidence="2">Alpha/beta hydrolase family protein</fullName>
        <ecNumber evidence="2">3.4.-.-</ecNumber>
    </submittedName>
</protein>
<dbReference type="InterPro" id="IPR029058">
    <property type="entry name" value="AB_hydrolase_fold"/>
</dbReference>
<sequence length="396" mass="43915">MRVHFSGRAFDYQTLRALAYTTFGGAEPGEVLATVERIDDGDTEAWYDEWRRTAARVERTAEEAREAGHDRTARFAFLRAHTYYRTAEFFLPTDDPRRRPTYERSRATFRSGTALLDVPPERVAIPYEGTTLPGYVFASGGTGPRPTVVCLGGFDSLCEELYFLCGVPEALARGYDVVLFEGPGQGAPLREEGLTARPDWEHVVGPVLDALEGREHVDESRMALVGVSFGGYYAPRAAAFDDRIAACVAFDHMHDLWRASAVETPRLARALLYAPDRLVNALAAVGGRFSVEARWLLSNSRWVFGVDSAAELQRTLREYSLTPVTHRIDCPTLVLAGEDDHFVPLELAEEFVEDLTAPATLRVFTAEEGAGEHCQVGNLRLATGVVYDWLDETLST</sequence>
<keyword evidence="1 2" id="KW-0378">Hydrolase</keyword>
<dbReference type="InterPro" id="IPR010520">
    <property type="entry name" value="FrsA-like"/>
</dbReference>
<keyword evidence="3" id="KW-1185">Reference proteome</keyword>
<dbReference type="GO" id="GO:0016787">
    <property type="term" value="F:hydrolase activity"/>
    <property type="evidence" value="ECO:0007669"/>
    <property type="project" value="UniProtKB-KW"/>
</dbReference>
<evidence type="ECO:0000313" key="2">
    <source>
        <dbReference type="EMBL" id="MFC6837753.1"/>
    </source>
</evidence>
<proteinExistence type="predicted"/>
<dbReference type="EC" id="3.4.-.-" evidence="2"/>
<dbReference type="PANTHER" id="PTHR22946">
    <property type="entry name" value="DIENELACTONE HYDROLASE DOMAIN-CONTAINING PROTEIN-RELATED"/>
    <property type="match status" value="1"/>
</dbReference>
<gene>
    <name evidence="2" type="ORF">ACFQHK_14760</name>
</gene>
<dbReference type="RefSeq" id="WP_304449416.1">
    <property type="nucleotide sequence ID" value="NZ_JARRAH010000001.1"/>
</dbReference>
<dbReference type="InterPro" id="IPR050261">
    <property type="entry name" value="FrsA_esterase"/>
</dbReference>
<name>A0ABD5UFW0_9EURY</name>